<keyword evidence="8" id="KW-1185">Reference proteome</keyword>
<dbReference type="GeneID" id="73466848"/>
<keyword evidence="4 6" id="KW-0472">Membrane</keyword>
<feature type="transmembrane region" description="Helical" evidence="6">
    <location>
        <begin position="12"/>
        <end position="34"/>
    </location>
</feature>
<dbReference type="EMBL" id="JAGSYN010000004">
    <property type="protein sequence ID" value="KAG7666416.1"/>
    <property type="molecule type" value="Genomic_DNA"/>
</dbReference>
<dbReference type="GO" id="GO:0033116">
    <property type="term" value="C:endoplasmic reticulum-Golgi intermediate compartment membrane"/>
    <property type="evidence" value="ECO:0007669"/>
    <property type="project" value="UniProtKB-SubCell"/>
</dbReference>
<comment type="subcellular location">
    <subcellularLocation>
        <location evidence="6">Endoplasmic reticulum membrane</location>
        <topology evidence="6">Multi-pass membrane protein</topology>
    </subcellularLocation>
    <subcellularLocation>
        <location evidence="6">Endoplasmic reticulum-Golgi intermediate compartment membrane</location>
        <topology evidence="6">Multi-pass membrane protein</topology>
    </subcellularLocation>
    <subcellularLocation>
        <location evidence="6">Cytoplasmic vesicle</location>
        <location evidence="6">COPII-coated vesicle membrane</location>
        <topology evidence="6">Multi-pass membrane protein</topology>
    </subcellularLocation>
</comment>
<evidence type="ECO:0000256" key="3">
    <source>
        <dbReference type="ARBA" id="ARBA00022989"/>
    </source>
</evidence>
<evidence type="ECO:0000256" key="5">
    <source>
        <dbReference type="ARBA" id="ARBA00023329"/>
    </source>
</evidence>
<comment type="similarity">
    <text evidence="6">Belongs to the VMA21 family.</text>
</comment>
<keyword evidence="3 6" id="KW-1133">Transmembrane helix</keyword>
<accession>A0A8J5QU54</accession>
<feature type="short sequence motif" description="Prevents secretion from ER" evidence="6">
    <location>
        <begin position="76"/>
        <end position="79"/>
    </location>
</feature>
<keyword evidence="5 6" id="KW-0968">Cytoplasmic vesicle</keyword>
<evidence type="ECO:0000256" key="6">
    <source>
        <dbReference type="HAMAP-Rule" id="MF_03058"/>
    </source>
</evidence>
<comment type="function">
    <text evidence="6">Required for the assembly of the V0 complex of the vacuolar ATPase (V-ATPase) in the endoplasmic reticulum.</text>
</comment>
<dbReference type="HAMAP" id="MF_03058">
    <property type="entry name" value="VMA21"/>
    <property type="match status" value="1"/>
</dbReference>
<dbReference type="AlphaFoldDB" id="A0A8J5QU54"/>
<evidence type="ECO:0000256" key="1">
    <source>
        <dbReference type="ARBA" id="ARBA00022692"/>
    </source>
</evidence>
<dbReference type="GO" id="GO:0005789">
    <property type="term" value="C:endoplasmic reticulum membrane"/>
    <property type="evidence" value="ECO:0007669"/>
    <property type="project" value="UniProtKB-SubCell"/>
</dbReference>
<organism evidence="7 8">
    <name type="scientific">[Candida] subhashii</name>
    <dbReference type="NCBI Taxonomy" id="561895"/>
    <lineage>
        <taxon>Eukaryota</taxon>
        <taxon>Fungi</taxon>
        <taxon>Dikarya</taxon>
        <taxon>Ascomycota</taxon>
        <taxon>Saccharomycotina</taxon>
        <taxon>Pichiomycetes</taxon>
        <taxon>Debaryomycetaceae</taxon>
        <taxon>Spathaspora</taxon>
    </lineage>
</organism>
<dbReference type="GO" id="GO:0012507">
    <property type="term" value="C:ER to Golgi transport vesicle membrane"/>
    <property type="evidence" value="ECO:0007669"/>
    <property type="project" value="UniProtKB-SubCell"/>
</dbReference>
<dbReference type="InterPro" id="IPR019013">
    <property type="entry name" value="Vma21"/>
</dbReference>
<evidence type="ECO:0000313" key="7">
    <source>
        <dbReference type="EMBL" id="KAG7666416.1"/>
    </source>
</evidence>
<evidence type="ECO:0000256" key="2">
    <source>
        <dbReference type="ARBA" id="ARBA00022824"/>
    </source>
</evidence>
<dbReference type="Pfam" id="PF09446">
    <property type="entry name" value="VMA21"/>
    <property type="match status" value="1"/>
</dbReference>
<dbReference type="Proteomes" id="UP000694255">
    <property type="component" value="Unassembled WGS sequence"/>
</dbReference>
<dbReference type="RefSeq" id="XP_049266644.1">
    <property type="nucleotide sequence ID" value="XM_049408127.1"/>
</dbReference>
<keyword evidence="2 6" id="KW-0256">Endoplasmic reticulum</keyword>
<dbReference type="OrthoDB" id="160405at2759"/>
<proteinExistence type="inferred from homology"/>
<feature type="transmembrane region" description="Helical" evidence="6">
    <location>
        <begin position="40"/>
        <end position="62"/>
    </location>
</feature>
<evidence type="ECO:0000313" key="8">
    <source>
        <dbReference type="Proteomes" id="UP000694255"/>
    </source>
</evidence>
<comment type="caution">
    <text evidence="7">The sequence shown here is derived from an EMBL/GenBank/DDBJ whole genome shotgun (WGS) entry which is preliminary data.</text>
</comment>
<sequence length="79" mass="8828">MPDIPRSVVQKLMFFTGAMIILPIVTFFLCQYLFNNNSIVSGGVAALMANVVLIGYVVVAFMEDTRTPEEIEQESKKQI</sequence>
<keyword evidence="1 6" id="KW-0812">Transmembrane</keyword>
<gene>
    <name evidence="7" type="ORF">J8A68_000047</name>
</gene>
<name>A0A8J5QU54_9ASCO</name>
<protein>
    <submittedName>
        <fullName evidence="7">VMA21</fullName>
    </submittedName>
</protein>
<evidence type="ECO:0000256" key="4">
    <source>
        <dbReference type="ARBA" id="ARBA00023136"/>
    </source>
</evidence>
<dbReference type="GO" id="GO:0070072">
    <property type="term" value="P:vacuolar proton-transporting V-type ATPase complex assembly"/>
    <property type="evidence" value="ECO:0007669"/>
    <property type="project" value="UniProtKB-UniRule"/>
</dbReference>
<reference evidence="7 8" key="1">
    <citation type="journal article" date="2021" name="DNA Res.">
        <title>Genome analysis of Candida subhashii reveals its hybrid nature and dual mitochondrial genome conformations.</title>
        <authorList>
            <person name="Mixao V."/>
            <person name="Hegedusova E."/>
            <person name="Saus E."/>
            <person name="Pryszcz L.P."/>
            <person name="Cillingova A."/>
            <person name="Nosek J."/>
            <person name="Gabaldon T."/>
        </authorList>
    </citation>
    <scope>NUCLEOTIDE SEQUENCE [LARGE SCALE GENOMIC DNA]</scope>
    <source>
        <strain evidence="7 8">CBS 10753</strain>
    </source>
</reference>